<keyword evidence="2" id="KW-1185">Reference proteome</keyword>
<accession>A0AA35ZY41</accession>
<protein>
    <submittedName>
        <fullName evidence="1">Uncharacterized protein</fullName>
    </submittedName>
</protein>
<organism evidence="1 2">
    <name type="scientific">Lactuca saligna</name>
    <name type="common">Willowleaf lettuce</name>
    <dbReference type="NCBI Taxonomy" id="75948"/>
    <lineage>
        <taxon>Eukaryota</taxon>
        <taxon>Viridiplantae</taxon>
        <taxon>Streptophyta</taxon>
        <taxon>Embryophyta</taxon>
        <taxon>Tracheophyta</taxon>
        <taxon>Spermatophyta</taxon>
        <taxon>Magnoliopsida</taxon>
        <taxon>eudicotyledons</taxon>
        <taxon>Gunneridae</taxon>
        <taxon>Pentapetalae</taxon>
        <taxon>asterids</taxon>
        <taxon>campanulids</taxon>
        <taxon>Asterales</taxon>
        <taxon>Asteraceae</taxon>
        <taxon>Cichorioideae</taxon>
        <taxon>Cichorieae</taxon>
        <taxon>Lactucinae</taxon>
        <taxon>Lactuca</taxon>
    </lineage>
</organism>
<dbReference type="AlphaFoldDB" id="A0AA35ZY41"/>
<evidence type="ECO:0000313" key="2">
    <source>
        <dbReference type="Proteomes" id="UP001177003"/>
    </source>
</evidence>
<proteinExistence type="predicted"/>
<name>A0AA35ZY41_LACSI</name>
<reference evidence="1" key="1">
    <citation type="submission" date="2023-04" db="EMBL/GenBank/DDBJ databases">
        <authorList>
            <person name="Vijverberg K."/>
            <person name="Xiong W."/>
            <person name="Schranz E."/>
        </authorList>
    </citation>
    <scope>NUCLEOTIDE SEQUENCE</scope>
</reference>
<dbReference type="EMBL" id="OX465085">
    <property type="protein sequence ID" value="CAI9301043.1"/>
    <property type="molecule type" value="Genomic_DNA"/>
</dbReference>
<dbReference type="PROSITE" id="PS51257">
    <property type="entry name" value="PROKAR_LIPOPROTEIN"/>
    <property type="match status" value="1"/>
</dbReference>
<evidence type="ECO:0000313" key="1">
    <source>
        <dbReference type="EMBL" id="CAI9301043.1"/>
    </source>
</evidence>
<dbReference type="Proteomes" id="UP001177003">
    <property type="component" value="Chromosome 9"/>
</dbReference>
<sequence length="165" mass="18994">MRLSNFFFPAYGFSSSIGCFFDPKNQEYIFRIFNQILPKFRSIESLYNLTSKSYRTYFFSISISTFEANQLPVASPSLPFTFTVTSIQLRGNAHQHKLPIPSHHEPLLSSFFSSYMDFFLDPVLDHGFTIGGKILYILDHEATIYFMSNIQGKYPGVSTVDWCSM</sequence>
<gene>
    <name evidence="1" type="ORF">LSALG_LOCUS39628</name>
</gene>